<keyword evidence="4 6" id="KW-1133">Transmembrane helix</keyword>
<keyword evidence="6" id="KW-1003">Cell membrane</keyword>
<dbReference type="InterPro" id="IPR002781">
    <property type="entry name" value="TM_pro_TauE-like"/>
</dbReference>
<proteinExistence type="inferred from homology"/>
<dbReference type="EMBL" id="JACSQY010000008">
    <property type="protein sequence ID" value="MBD7908868.1"/>
    <property type="molecule type" value="Genomic_DNA"/>
</dbReference>
<keyword evidence="5 6" id="KW-0472">Membrane</keyword>
<name>A0ABR8PL14_9BACL</name>
<dbReference type="PANTHER" id="PTHR43701:SF2">
    <property type="entry name" value="MEMBRANE TRANSPORTER PROTEIN YJNA-RELATED"/>
    <property type="match status" value="1"/>
</dbReference>
<dbReference type="Pfam" id="PF01925">
    <property type="entry name" value="TauE"/>
    <property type="match status" value="1"/>
</dbReference>
<evidence type="ECO:0000313" key="7">
    <source>
        <dbReference type="EMBL" id="MBD7908868.1"/>
    </source>
</evidence>
<feature type="transmembrane region" description="Helical" evidence="6">
    <location>
        <begin position="80"/>
        <end position="97"/>
    </location>
</feature>
<reference evidence="7 8" key="1">
    <citation type="submission" date="2020-08" db="EMBL/GenBank/DDBJ databases">
        <title>A Genomic Blueprint of the Chicken Gut Microbiome.</title>
        <authorList>
            <person name="Gilroy R."/>
            <person name="Ravi A."/>
            <person name="Getino M."/>
            <person name="Pursley I."/>
            <person name="Horton D.L."/>
            <person name="Alikhan N.-F."/>
            <person name="Baker D."/>
            <person name="Gharbi K."/>
            <person name="Hall N."/>
            <person name="Watson M."/>
            <person name="Adriaenssens E.M."/>
            <person name="Foster-Nyarko E."/>
            <person name="Jarju S."/>
            <person name="Secka A."/>
            <person name="Antonio M."/>
            <person name="Oren A."/>
            <person name="Chaudhuri R."/>
            <person name="La Ragione R.M."/>
            <person name="Hildebrand F."/>
            <person name="Pallen M.J."/>
        </authorList>
    </citation>
    <scope>NUCLEOTIDE SEQUENCE [LARGE SCALE GENOMIC DNA]</scope>
    <source>
        <strain evidence="7 8">Sa3CUA8</strain>
    </source>
</reference>
<evidence type="ECO:0000256" key="1">
    <source>
        <dbReference type="ARBA" id="ARBA00004141"/>
    </source>
</evidence>
<feature type="transmembrane region" description="Helical" evidence="6">
    <location>
        <begin position="6"/>
        <end position="37"/>
    </location>
</feature>
<sequence length="274" mass="29373">MEYVLLIVIGMLSGVVGSLVGLGGGTIFVPVTILVGIDLGWIPNVTPQTVVGMSVIMMVFNGLSSTLFHMKAKTVDYKSGFIFFAGSVPGTILGAFFNKSLDLGSFNLYFGMLLIFLAGLLLVKKYLKPINWFVDHGKEITFTDSQGETHVYGYPIWFALLLTFVIGLMSGLFGIGGGAMIVPAMLLLFLFPPHVAVGTSMLMVFLSALINSGSHIVLGHVPWLYSLAVIPGAYIGGTLGSMLNKRMSSETLVVVLRVLLLLFGINSIIDGIWG</sequence>
<evidence type="ECO:0000256" key="5">
    <source>
        <dbReference type="ARBA" id="ARBA00023136"/>
    </source>
</evidence>
<evidence type="ECO:0000313" key="8">
    <source>
        <dbReference type="Proteomes" id="UP000659496"/>
    </source>
</evidence>
<gene>
    <name evidence="7" type="ORF">H9659_11045</name>
</gene>
<organism evidence="7 8">
    <name type="scientific">Sporosarcina gallistercoris</name>
    <dbReference type="NCBI Taxonomy" id="2762245"/>
    <lineage>
        <taxon>Bacteria</taxon>
        <taxon>Bacillati</taxon>
        <taxon>Bacillota</taxon>
        <taxon>Bacilli</taxon>
        <taxon>Bacillales</taxon>
        <taxon>Caryophanaceae</taxon>
        <taxon>Sporosarcina</taxon>
    </lineage>
</organism>
<dbReference type="InterPro" id="IPR051598">
    <property type="entry name" value="TSUP/Inactive_protease-like"/>
</dbReference>
<comment type="subcellular location">
    <subcellularLocation>
        <location evidence="6">Cell membrane</location>
        <topology evidence="6">Multi-pass membrane protein</topology>
    </subcellularLocation>
    <subcellularLocation>
        <location evidence="1">Membrane</location>
        <topology evidence="1">Multi-pass membrane protein</topology>
    </subcellularLocation>
</comment>
<feature type="transmembrane region" description="Helical" evidence="6">
    <location>
        <begin position="187"/>
        <end position="210"/>
    </location>
</feature>
<evidence type="ECO:0000256" key="6">
    <source>
        <dbReference type="RuleBase" id="RU363041"/>
    </source>
</evidence>
<keyword evidence="3 6" id="KW-0812">Transmembrane</keyword>
<dbReference type="Proteomes" id="UP000659496">
    <property type="component" value="Unassembled WGS sequence"/>
</dbReference>
<accession>A0ABR8PL14</accession>
<evidence type="ECO:0000256" key="2">
    <source>
        <dbReference type="ARBA" id="ARBA00009142"/>
    </source>
</evidence>
<comment type="similarity">
    <text evidence="2 6">Belongs to the 4-toluene sulfonate uptake permease (TSUP) (TC 2.A.102) family.</text>
</comment>
<feature type="transmembrane region" description="Helical" evidence="6">
    <location>
        <begin position="49"/>
        <end position="68"/>
    </location>
</feature>
<feature type="transmembrane region" description="Helical" evidence="6">
    <location>
        <begin position="106"/>
        <end position="123"/>
    </location>
</feature>
<feature type="transmembrane region" description="Helical" evidence="6">
    <location>
        <begin position="154"/>
        <end position="175"/>
    </location>
</feature>
<feature type="transmembrane region" description="Helical" evidence="6">
    <location>
        <begin position="222"/>
        <end position="240"/>
    </location>
</feature>
<dbReference type="RefSeq" id="WP_191690442.1">
    <property type="nucleotide sequence ID" value="NZ_JACSQY010000008.1"/>
</dbReference>
<comment type="caution">
    <text evidence="7">The sequence shown here is derived from an EMBL/GenBank/DDBJ whole genome shotgun (WGS) entry which is preliminary data.</text>
</comment>
<keyword evidence="8" id="KW-1185">Reference proteome</keyword>
<evidence type="ECO:0000256" key="3">
    <source>
        <dbReference type="ARBA" id="ARBA00022692"/>
    </source>
</evidence>
<evidence type="ECO:0000256" key="4">
    <source>
        <dbReference type="ARBA" id="ARBA00022989"/>
    </source>
</evidence>
<feature type="transmembrane region" description="Helical" evidence="6">
    <location>
        <begin position="252"/>
        <end position="273"/>
    </location>
</feature>
<dbReference type="PANTHER" id="PTHR43701">
    <property type="entry name" value="MEMBRANE TRANSPORTER PROTEIN MJ0441-RELATED"/>
    <property type="match status" value="1"/>
</dbReference>
<protein>
    <recommendedName>
        <fullName evidence="6">Probable membrane transporter protein</fullName>
    </recommendedName>
</protein>